<dbReference type="EMBL" id="PSQE01000004">
    <property type="protein sequence ID" value="RHN61617.1"/>
    <property type="molecule type" value="Genomic_DNA"/>
</dbReference>
<protein>
    <submittedName>
        <fullName evidence="7">Major intrinsic protein (MIP) family transporter</fullName>
    </submittedName>
    <submittedName>
        <fullName evidence="8">Putative major intrinsic protein</fullName>
    </submittedName>
</protein>
<keyword evidence="4 6" id="KW-0472">Membrane</keyword>
<sequence>MNSTNSRVADENLSMSFQTCEKICLGPKTPLKGKFQASLGVHEIFSPETWKAALIELVATASLMVTFTASIIACLDSQELDPKLIIPFAVFIIAFLFLIVTVPLSGGHMSPVFTFIAALKGFVTISRALLYVLAQCIGSIIGFYILNCVMDPKLINTYSLGGCALGDKGLNSSINQHEALLLEFSCTFLVLFLGVTLAFDKKRSKNLGLPLVCLVVAGSMALAVFLSITVSGRTGYAGVGLNPARCLGAALLHGGSLWNGHWLFWVGPILACLLYYSVSINLPKEVSVWDDEEYVVLKLPLGSCRTIPNGDILNDITIEGGAQGYQVHV</sequence>
<evidence type="ECO:0000256" key="4">
    <source>
        <dbReference type="ARBA" id="ARBA00023136"/>
    </source>
</evidence>
<evidence type="ECO:0000256" key="1">
    <source>
        <dbReference type="ARBA" id="ARBA00004141"/>
    </source>
</evidence>
<evidence type="ECO:0000256" key="3">
    <source>
        <dbReference type="ARBA" id="ARBA00022989"/>
    </source>
</evidence>
<evidence type="ECO:0000256" key="6">
    <source>
        <dbReference type="SAM" id="Phobius"/>
    </source>
</evidence>
<dbReference type="InterPro" id="IPR023271">
    <property type="entry name" value="Aquaporin-like"/>
</dbReference>
<dbReference type="GO" id="GO:0015267">
    <property type="term" value="F:channel activity"/>
    <property type="evidence" value="ECO:0007669"/>
    <property type="project" value="InterPro"/>
</dbReference>
<feature type="transmembrane region" description="Helical" evidence="6">
    <location>
        <begin position="211"/>
        <end position="230"/>
    </location>
</feature>
<name>A0A072UNF8_MEDTR</name>
<reference evidence="7 10" key="1">
    <citation type="journal article" date="2011" name="Nature">
        <title>The Medicago genome provides insight into the evolution of rhizobial symbioses.</title>
        <authorList>
            <person name="Young N.D."/>
            <person name="Debelle F."/>
            <person name="Oldroyd G.E."/>
            <person name="Geurts R."/>
            <person name="Cannon S.B."/>
            <person name="Udvardi M.K."/>
            <person name="Benedito V.A."/>
            <person name="Mayer K.F."/>
            <person name="Gouzy J."/>
            <person name="Schoof H."/>
            <person name="Van de Peer Y."/>
            <person name="Proost S."/>
            <person name="Cook D.R."/>
            <person name="Meyers B.C."/>
            <person name="Spannagl M."/>
            <person name="Cheung F."/>
            <person name="De Mita S."/>
            <person name="Krishnakumar V."/>
            <person name="Gundlach H."/>
            <person name="Zhou S."/>
            <person name="Mudge J."/>
            <person name="Bharti A.K."/>
            <person name="Murray J.D."/>
            <person name="Naoumkina M.A."/>
            <person name="Rosen B."/>
            <person name="Silverstein K.A."/>
            <person name="Tang H."/>
            <person name="Rombauts S."/>
            <person name="Zhao P.X."/>
            <person name="Zhou P."/>
            <person name="Barbe V."/>
            <person name="Bardou P."/>
            <person name="Bechner M."/>
            <person name="Bellec A."/>
            <person name="Berger A."/>
            <person name="Berges H."/>
            <person name="Bidwell S."/>
            <person name="Bisseling T."/>
            <person name="Choisne N."/>
            <person name="Couloux A."/>
            <person name="Denny R."/>
            <person name="Deshpande S."/>
            <person name="Dai X."/>
            <person name="Doyle J.J."/>
            <person name="Dudez A.M."/>
            <person name="Farmer A.D."/>
            <person name="Fouteau S."/>
            <person name="Franken C."/>
            <person name="Gibelin C."/>
            <person name="Gish J."/>
            <person name="Goldstein S."/>
            <person name="Gonzalez A.J."/>
            <person name="Green P.J."/>
            <person name="Hallab A."/>
            <person name="Hartog M."/>
            <person name="Hua A."/>
            <person name="Humphray S.J."/>
            <person name="Jeong D.H."/>
            <person name="Jing Y."/>
            <person name="Jocker A."/>
            <person name="Kenton S.M."/>
            <person name="Kim D.J."/>
            <person name="Klee K."/>
            <person name="Lai H."/>
            <person name="Lang C."/>
            <person name="Lin S."/>
            <person name="Macmil S.L."/>
            <person name="Magdelenat G."/>
            <person name="Matthews L."/>
            <person name="McCorrison J."/>
            <person name="Monaghan E.L."/>
            <person name="Mun J.H."/>
            <person name="Najar F.Z."/>
            <person name="Nicholson C."/>
            <person name="Noirot C."/>
            <person name="O'Bleness M."/>
            <person name="Paule C.R."/>
            <person name="Poulain J."/>
            <person name="Prion F."/>
            <person name="Qin B."/>
            <person name="Qu C."/>
            <person name="Retzel E.F."/>
            <person name="Riddle C."/>
            <person name="Sallet E."/>
            <person name="Samain S."/>
            <person name="Samson N."/>
            <person name="Sanders I."/>
            <person name="Saurat O."/>
            <person name="Scarpelli C."/>
            <person name="Schiex T."/>
            <person name="Segurens B."/>
            <person name="Severin A.J."/>
            <person name="Sherrier D.J."/>
            <person name="Shi R."/>
            <person name="Sims S."/>
            <person name="Singer S.R."/>
            <person name="Sinharoy S."/>
            <person name="Sterck L."/>
            <person name="Viollet A."/>
            <person name="Wang B.B."/>
            <person name="Wang K."/>
            <person name="Wang M."/>
            <person name="Wang X."/>
            <person name="Warfsmann J."/>
            <person name="Weissenbach J."/>
            <person name="White D.D."/>
            <person name="White J.D."/>
            <person name="Wiley G.B."/>
            <person name="Wincker P."/>
            <person name="Xing Y."/>
            <person name="Yang L."/>
            <person name="Yao Z."/>
            <person name="Ying F."/>
            <person name="Zhai J."/>
            <person name="Zhou L."/>
            <person name="Zuber A."/>
            <person name="Denarie J."/>
            <person name="Dixon R.A."/>
            <person name="May G.D."/>
            <person name="Schwartz D.C."/>
            <person name="Rogers J."/>
            <person name="Quetier F."/>
            <person name="Town C.D."/>
            <person name="Roe B.A."/>
        </authorList>
    </citation>
    <scope>NUCLEOTIDE SEQUENCE [LARGE SCALE GENOMIC DNA]</scope>
    <source>
        <strain evidence="7">A17</strain>
        <strain evidence="9 10">cv. Jemalong A17</strain>
    </source>
</reference>
<dbReference type="Gramene" id="rna24100">
    <property type="protein sequence ID" value="RHN61617.1"/>
    <property type="gene ID" value="gene24100"/>
</dbReference>
<dbReference type="EnsemblPlants" id="KEH30598">
    <property type="protein sequence ID" value="KEH30598"/>
    <property type="gene ID" value="MTR_4g075570"/>
</dbReference>
<feature type="transmembrane region" description="Helical" evidence="6">
    <location>
        <begin position="128"/>
        <end position="146"/>
    </location>
</feature>
<evidence type="ECO:0000256" key="5">
    <source>
        <dbReference type="RuleBase" id="RU000477"/>
    </source>
</evidence>
<comment type="subcellular location">
    <subcellularLocation>
        <location evidence="1">Membrane</location>
        <topology evidence="1">Multi-pass membrane protein</topology>
    </subcellularLocation>
</comment>
<keyword evidence="2 5" id="KW-0812">Transmembrane</keyword>
<reference evidence="8" key="5">
    <citation type="journal article" date="2018" name="Nat. Plants">
        <title>Whole-genome landscape of Medicago truncatula symbiotic genes.</title>
        <authorList>
            <person name="Pecrix Y."/>
            <person name="Gamas P."/>
            <person name="Carrere S."/>
        </authorList>
    </citation>
    <scope>NUCLEOTIDE SEQUENCE</scope>
    <source>
        <tissue evidence="8">Leaves</tissue>
    </source>
</reference>
<gene>
    <name evidence="9" type="primary">25492853</name>
    <name evidence="7" type="ordered locus">MTR_4g075570</name>
    <name evidence="8" type="ORF">MtrunA17_Chr4g0038591</name>
</gene>
<keyword evidence="10" id="KW-1185">Reference proteome</keyword>
<keyword evidence="3 6" id="KW-1133">Transmembrane helix</keyword>
<dbReference type="OrthoDB" id="3222at2759"/>
<dbReference type="STRING" id="3880.A0A072UNF8"/>
<dbReference type="PANTHER" id="PTHR47002:SF6">
    <property type="entry name" value="X INTRINSIC PROTEIN"/>
    <property type="match status" value="1"/>
</dbReference>
<comment type="similarity">
    <text evidence="5">Belongs to the MIP/aquaporin (TC 1.A.8) family.</text>
</comment>
<evidence type="ECO:0000313" key="8">
    <source>
        <dbReference type="EMBL" id="RHN61617.1"/>
    </source>
</evidence>
<dbReference type="Proteomes" id="UP000265566">
    <property type="component" value="Chromosome 4"/>
</dbReference>
<dbReference type="Pfam" id="PF00230">
    <property type="entry name" value="MIP"/>
    <property type="match status" value="1"/>
</dbReference>
<organism evidence="7 10">
    <name type="scientific">Medicago truncatula</name>
    <name type="common">Barrel medic</name>
    <name type="synonym">Medicago tribuloides</name>
    <dbReference type="NCBI Taxonomy" id="3880"/>
    <lineage>
        <taxon>Eukaryota</taxon>
        <taxon>Viridiplantae</taxon>
        <taxon>Streptophyta</taxon>
        <taxon>Embryophyta</taxon>
        <taxon>Tracheophyta</taxon>
        <taxon>Spermatophyta</taxon>
        <taxon>Magnoliopsida</taxon>
        <taxon>eudicotyledons</taxon>
        <taxon>Gunneridae</taxon>
        <taxon>Pentapetalae</taxon>
        <taxon>rosids</taxon>
        <taxon>fabids</taxon>
        <taxon>Fabales</taxon>
        <taxon>Fabaceae</taxon>
        <taxon>Papilionoideae</taxon>
        <taxon>50 kb inversion clade</taxon>
        <taxon>NPAAA clade</taxon>
        <taxon>Hologalegina</taxon>
        <taxon>IRL clade</taxon>
        <taxon>Trifolieae</taxon>
        <taxon>Medicago</taxon>
    </lineage>
</organism>
<dbReference type="PANTHER" id="PTHR47002">
    <property type="entry name" value="AQUAPORIN-LIKE"/>
    <property type="match status" value="1"/>
</dbReference>
<evidence type="ECO:0000313" key="7">
    <source>
        <dbReference type="EMBL" id="KEH30598.1"/>
    </source>
</evidence>
<evidence type="ECO:0000313" key="9">
    <source>
        <dbReference type="EnsemblPlants" id="KEH30598"/>
    </source>
</evidence>
<dbReference type="KEGG" id="mtr:25492853"/>
<feature type="transmembrane region" description="Helical" evidence="6">
    <location>
        <begin position="53"/>
        <end position="73"/>
    </location>
</feature>
<feature type="transmembrane region" description="Helical" evidence="6">
    <location>
        <begin position="85"/>
        <end position="107"/>
    </location>
</feature>
<keyword evidence="5" id="KW-0813">Transport</keyword>
<accession>A0A072UNF8</accession>
<dbReference type="Gene3D" id="1.20.1080.10">
    <property type="entry name" value="Glycerol uptake facilitator protein"/>
    <property type="match status" value="1"/>
</dbReference>
<reference evidence="7 10" key="2">
    <citation type="journal article" date="2014" name="BMC Genomics">
        <title>An improved genome release (version Mt4.0) for the model legume Medicago truncatula.</title>
        <authorList>
            <person name="Tang H."/>
            <person name="Krishnakumar V."/>
            <person name="Bidwell S."/>
            <person name="Rosen B."/>
            <person name="Chan A."/>
            <person name="Zhou S."/>
            <person name="Gentzbittel L."/>
            <person name="Childs K.L."/>
            <person name="Yandell M."/>
            <person name="Gundlach H."/>
            <person name="Mayer K.F."/>
            <person name="Schwartz D.C."/>
            <person name="Town C.D."/>
        </authorList>
    </citation>
    <scope>GENOME REANNOTATION</scope>
    <source>
        <strain evidence="7">A17</strain>
        <strain evidence="9 10">cv. Jemalong A17</strain>
    </source>
</reference>
<proteinExistence type="inferred from homology"/>
<evidence type="ECO:0000313" key="10">
    <source>
        <dbReference type="Proteomes" id="UP000002051"/>
    </source>
</evidence>
<evidence type="ECO:0000256" key="2">
    <source>
        <dbReference type="ARBA" id="ARBA00022692"/>
    </source>
</evidence>
<feature type="transmembrane region" description="Helical" evidence="6">
    <location>
        <begin position="262"/>
        <end position="278"/>
    </location>
</feature>
<dbReference type="Proteomes" id="UP000002051">
    <property type="component" value="Chromosome 4"/>
</dbReference>
<dbReference type="AlphaFoldDB" id="A0A072UNF8"/>
<dbReference type="PRINTS" id="PR00783">
    <property type="entry name" value="MINTRINSICP"/>
</dbReference>
<dbReference type="InterPro" id="IPR000425">
    <property type="entry name" value="MIP"/>
</dbReference>
<reference evidence="11" key="4">
    <citation type="journal article" date="2018" name="Nat. Plants">
        <title>Whole-genome landscape of Medicago truncatula symbiotic genes.</title>
        <authorList>
            <person name="Pecrix Y."/>
            <person name="Staton S.E."/>
            <person name="Sallet E."/>
            <person name="Lelandais-Briere C."/>
            <person name="Moreau S."/>
            <person name="Carrere S."/>
            <person name="Blein T."/>
            <person name="Jardinaud M.F."/>
            <person name="Latrasse D."/>
            <person name="Zouine M."/>
            <person name="Zahm M."/>
            <person name="Kreplak J."/>
            <person name="Mayjonade B."/>
            <person name="Satge C."/>
            <person name="Perez M."/>
            <person name="Cauet S."/>
            <person name="Marande W."/>
            <person name="Chantry-Darmon C."/>
            <person name="Lopez-Roques C."/>
            <person name="Bouchez O."/>
            <person name="Berard A."/>
            <person name="Debelle F."/>
            <person name="Munos S."/>
            <person name="Bendahmane A."/>
            <person name="Berges H."/>
            <person name="Niebel A."/>
            <person name="Buitink J."/>
            <person name="Frugier F."/>
            <person name="Benhamed M."/>
            <person name="Crespi M."/>
            <person name="Gouzy J."/>
            <person name="Gamas P."/>
        </authorList>
    </citation>
    <scope>NUCLEOTIDE SEQUENCE [LARGE SCALE GENOMIC DNA]</scope>
    <source>
        <strain evidence="11">cv. Jemalong A17</strain>
    </source>
</reference>
<dbReference type="HOGENOM" id="CLU_020019_3_0_1"/>
<reference evidence="9" key="3">
    <citation type="submission" date="2015-04" db="UniProtKB">
        <authorList>
            <consortium name="EnsemblPlants"/>
        </authorList>
    </citation>
    <scope>IDENTIFICATION</scope>
    <source>
        <strain evidence="9">cv. Jemalong A17</strain>
    </source>
</reference>
<feature type="transmembrane region" description="Helical" evidence="6">
    <location>
        <begin position="179"/>
        <end position="199"/>
    </location>
</feature>
<dbReference type="SUPFAM" id="SSF81338">
    <property type="entry name" value="Aquaporin-like"/>
    <property type="match status" value="1"/>
</dbReference>
<evidence type="ECO:0000313" key="11">
    <source>
        <dbReference type="Proteomes" id="UP000265566"/>
    </source>
</evidence>
<dbReference type="GO" id="GO:0016020">
    <property type="term" value="C:membrane"/>
    <property type="evidence" value="ECO:0007669"/>
    <property type="project" value="UniProtKB-SubCell"/>
</dbReference>
<dbReference type="EMBL" id="CM001220">
    <property type="protein sequence ID" value="KEH30598.1"/>
    <property type="molecule type" value="Genomic_DNA"/>
</dbReference>